<keyword evidence="1" id="KW-1188">Viral release from host cell</keyword>
<dbReference type="RefSeq" id="WP_035602892.1">
    <property type="nucleotide sequence ID" value="NZ_ARYM01000059.1"/>
</dbReference>
<sequence>MTLDLIERRAASFAPSTFNSEERTVEVIFSTGADVLRPGYTERLAMTPDAVDLSRLVGAHVLDSHRKGSLADVIGVVVSAEVRGGKGYAKIKFSERASTIIADVAAGIIRHVSIGYSVQKWADSTDQNGGRLRTAQKWTPMEISFVPVPADPGATVRTIPNMEDENLTPETPATPATQTRAQTNEAIRSLAVQSGLDAAWA</sequence>
<evidence type="ECO:0000313" key="6">
    <source>
        <dbReference type="Proteomes" id="UP000027100"/>
    </source>
</evidence>
<dbReference type="InterPro" id="IPR054613">
    <property type="entry name" value="Peptidase_S78_dom"/>
</dbReference>
<gene>
    <name evidence="5" type="ORF">HPO_19352</name>
</gene>
<evidence type="ECO:0000259" key="4">
    <source>
        <dbReference type="Pfam" id="PF04586"/>
    </source>
</evidence>
<evidence type="ECO:0000256" key="1">
    <source>
        <dbReference type="ARBA" id="ARBA00022612"/>
    </source>
</evidence>
<organism evidence="5 6">
    <name type="scientific">Hyphomonas polymorpha PS728</name>
    <dbReference type="NCBI Taxonomy" id="1280954"/>
    <lineage>
        <taxon>Bacteria</taxon>
        <taxon>Pseudomonadati</taxon>
        <taxon>Pseudomonadota</taxon>
        <taxon>Alphaproteobacteria</taxon>
        <taxon>Hyphomonadales</taxon>
        <taxon>Hyphomonadaceae</taxon>
        <taxon>Hyphomonas</taxon>
    </lineage>
</organism>
<protein>
    <submittedName>
        <fullName evidence="5">Peptidase U35, phage prohead HK97</fullName>
    </submittedName>
</protein>
<feature type="non-terminal residue" evidence="5">
    <location>
        <position position="201"/>
    </location>
</feature>
<reference evidence="5 6" key="1">
    <citation type="journal article" date="2014" name="Antonie Van Leeuwenhoek">
        <title>Hyphomonas beringensis sp. nov. and Hyphomonas chukchiensis sp. nov., isolated from surface seawater of the Bering Sea and Chukchi Sea.</title>
        <authorList>
            <person name="Li C."/>
            <person name="Lai Q."/>
            <person name="Li G."/>
            <person name="Dong C."/>
            <person name="Wang J."/>
            <person name="Liao Y."/>
            <person name="Shao Z."/>
        </authorList>
    </citation>
    <scope>NUCLEOTIDE SEQUENCE [LARGE SCALE GENOMIC DNA]</scope>
    <source>
        <strain evidence="5 6">PS728</strain>
    </source>
</reference>
<dbReference type="GO" id="GO:0008233">
    <property type="term" value="F:peptidase activity"/>
    <property type="evidence" value="ECO:0007669"/>
    <property type="project" value="UniProtKB-KW"/>
</dbReference>
<dbReference type="Proteomes" id="UP000027100">
    <property type="component" value="Unassembled WGS sequence"/>
</dbReference>
<dbReference type="eggNOG" id="COG3087">
    <property type="taxonomic scope" value="Bacteria"/>
</dbReference>
<dbReference type="EMBL" id="ARYM01000059">
    <property type="protein sequence ID" value="KCZ95650.1"/>
    <property type="molecule type" value="Genomic_DNA"/>
</dbReference>
<feature type="domain" description="Prohead serine protease" evidence="4">
    <location>
        <begin position="78"/>
        <end position="158"/>
    </location>
</feature>
<evidence type="ECO:0000313" key="5">
    <source>
        <dbReference type="EMBL" id="KCZ95650.1"/>
    </source>
</evidence>
<proteinExistence type="predicted"/>
<keyword evidence="6" id="KW-1185">Reference proteome</keyword>
<dbReference type="AlphaFoldDB" id="A0A062VEV4"/>
<dbReference type="STRING" id="1280954.HPO_19352"/>
<keyword evidence="2" id="KW-0645">Protease</keyword>
<evidence type="ECO:0000256" key="3">
    <source>
        <dbReference type="ARBA" id="ARBA00022801"/>
    </source>
</evidence>
<accession>A0A062VEV4</accession>
<dbReference type="GO" id="GO:0006508">
    <property type="term" value="P:proteolysis"/>
    <property type="evidence" value="ECO:0007669"/>
    <property type="project" value="UniProtKB-KW"/>
</dbReference>
<dbReference type="Pfam" id="PF04586">
    <property type="entry name" value="Peptidase_S78"/>
    <property type="match status" value="1"/>
</dbReference>
<name>A0A062VEV4_9PROT</name>
<evidence type="ECO:0000256" key="2">
    <source>
        <dbReference type="ARBA" id="ARBA00022670"/>
    </source>
</evidence>
<comment type="caution">
    <text evidence="5">The sequence shown here is derived from an EMBL/GenBank/DDBJ whole genome shotgun (WGS) entry which is preliminary data.</text>
</comment>
<keyword evidence="3" id="KW-0378">Hydrolase</keyword>